<evidence type="ECO:0000256" key="1">
    <source>
        <dbReference type="SAM" id="Phobius"/>
    </source>
</evidence>
<dbReference type="EMBL" id="UASJ01000002">
    <property type="protein sequence ID" value="SQC01527.1"/>
    <property type="molecule type" value="Genomic_DNA"/>
</dbReference>
<evidence type="ECO:0000313" key="3">
    <source>
        <dbReference type="EMBL" id="SQB63364.1"/>
    </source>
</evidence>
<dbReference type="EMBL" id="UASJ01000001">
    <property type="protein sequence ID" value="SQB63364.1"/>
    <property type="molecule type" value="Genomic_DNA"/>
</dbReference>
<gene>
    <name evidence="2" type="ORF">HHJ67_01165</name>
    <name evidence="3" type="ORF">NCTC11820_00133</name>
    <name evidence="4" type="ORF">NCTC11820_01904</name>
    <name evidence="5" type="ORF">NCTC11820_01915</name>
</gene>
<sequence>MDIGEKVVNVAAVGLAGLVSDNIVKLGWRMATGANPPQDDDVEVGLAQAIVFAVLSGVLLAIIKRFTVRTASQWWVNKHSEAGIGIESA</sequence>
<dbReference type="EMBL" id="UASJ01000002">
    <property type="protein sequence ID" value="SQC01516.1"/>
    <property type="molecule type" value="Genomic_DNA"/>
</dbReference>
<dbReference type="Proteomes" id="UP000250245">
    <property type="component" value="Unassembled WGS sequence"/>
</dbReference>
<keyword evidence="1" id="KW-0812">Transmembrane</keyword>
<keyword evidence="1" id="KW-1133">Transmembrane helix</keyword>
<dbReference type="Proteomes" id="UP000553981">
    <property type="component" value="Unassembled WGS sequence"/>
</dbReference>
<organism evidence="3 6">
    <name type="scientific">Mobiluncus curtisii</name>
    <dbReference type="NCBI Taxonomy" id="2051"/>
    <lineage>
        <taxon>Bacteria</taxon>
        <taxon>Bacillati</taxon>
        <taxon>Actinomycetota</taxon>
        <taxon>Actinomycetes</taxon>
        <taxon>Actinomycetales</taxon>
        <taxon>Actinomycetaceae</taxon>
        <taxon>Mobiluncus</taxon>
    </lineage>
</organism>
<dbReference type="InterPro" id="IPR025329">
    <property type="entry name" value="DUF4235"/>
</dbReference>
<feature type="transmembrane region" description="Helical" evidence="1">
    <location>
        <begin position="44"/>
        <end position="63"/>
    </location>
</feature>
<feature type="transmembrane region" description="Helical" evidence="1">
    <location>
        <begin position="7"/>
        <end position="24"/>
    </location>
</feature>
<evidence type="ECO:0000313" key="6">
    <source>
        <dbReference type="Proteomes" id="UP000250245"/>
    </source>
</evidence>
<protein>
    <submittedName>
        <fullName evidence="2">DUF4235 domain-containing protein</fullName>
    </submittedName>
</protein>
<evidence type="ECO:0000313" key="7">
    <source>
        <dbReference type="Proteomes" id="UP000553981"/>
    </source>
</evidence>
<accession>A0A2X2YGY0</accession>
<proteinExistence type="predicted"/>
<dbReference type="RefSeq" id="WP_004007952.1">
    <property type="nucleotide sequence ID" value="NZ_CAMYEK010000011.1"/>
</dbReference>
<dbReference type="GeneID" id="55564715"/>
<keyword evidence="1" id="KW-0472">Membrane</keyword>
<dbReference type="AlphaFoldDB" id="A0A2X2YGY0"/>
<reference evidence="2 7" key="2">
    <citation type="submission" date="2020-04" db="EMBL/GenBank/DDBJ databases">
        <title>Antimicrobial susceptibility and clonality of vaginal-derived multi-drug resistant Mobiluncus isolates in China.</title>
        <authorList>
            <person name="Zhang X."/>
        </authorList>
    </citation>
    <scope>NUCLEOTIDE SEQUENCE [LARGE SCALE GENOMIC DNA]</scope>
    <source>
        <strain evidence="2 7">19</strain>
    </source>
</reference>
<evidence type="ECO:0000313" key="5">
    <source>
        <dbReference type="EMBL" id="SQC01527.1"/>
    </source>
</evidence>
<reference evidence="3 6" key="1">
    <citation type="submission" date="2018-06" db="EMBL/GenBank/DDBJ databases">
        <authorList>
            <consortium name="Pathogen Informatics"/>
            <person name="Doyle S."/>
        </authorList>
    </citation>
    <scope>NUCLEOTIDE SEQUENCE [LARGE SCALE GENOMIC DNA]</scope>
    <source>
        <strain evidence="3 6">NCTC11820</strain>
    </source>
</reference>
<name>A0A2X2YGY0_9ACTO</name>
<evidence type="ECO:0000313" key="4">
    <source>
        <dbReference type="EMBL" id="SQC01516.1"/>
    </source>
</evidence>
<dbReference type="EMBL" id="JABCUI010000001">
    <property type="protein sequence ID" value="NMW86371.1"/>
    <property type="molecule type" value="Genomic_DNA"/>
</dbReference>
<evidence type="ECO:0000313" key="2">
    <source>
        <dbReference type="EMBL" id="NMW86371.1"/>
    </source>
</evidence>
<dbReference type="Pfam" id="PF14019">
    <property type="entry name" value="DUF4235"/>
    <property type="match status" value="1"/>
</dbReference>